<keyword evidence="2" id="KW-1185">Reference proteome</keyword>
<protein>
    <submittedName>
        <fullName evidence="1">Uncharacterized protein</fullName>
    </submittedName>
</protein>
<accession>A0ABW3V0S8</accession>
<dbReference type="RefSeq" id="WP_345585014.1">
    <property type="nucleotide sequence ID" value="NZ_BAABJG010000002.1"/>
</dbReference>
<proteinExistence type="predicted"/>
<reference evidence="2" key="1">
    <citation type="journal article" date="2019" name="Int. J. Syst. Evol. Microbiol.">
        <title>The Global Catalogue of Microorganisms (GCM) 10K type strain sequencing project: providing services to taxonomists for standard genome sequencing and annotation.</title>
        <authorList>
            <consortium name="The Broad Institute Genomics Platform"/>
            <consortium name="The Broad Institute Genome Sequencing Center for Infectious Disease"/>
            <person name="Wu L."/>
            <person name="Ma J."/>
        </authorList>
    </citation>
    <scope>NUCLEOTIDE SEQUENCE [LARGE SCALE GENOMIC DNA]</scope>
    <source>
        <strain evidence="2">CCUG 53270</strain>
    </source>
</reference>
<evidence type="ECO:0000313" key="1">
    <source>
        <dbReference type="EMBL" id="MFD1225550.1"/>
    </source>
</evidence>
<dbReference type="Proteomes" id="UP001597180">
    <property type="component" value="Unassembled WGS sequence"/>
</dbReference>
<organism evidence="1 2">
    <name type="scientific">Paenibacillus vulneris</name>
    <dbReference type="NCBI Taxonomy" id="1133364"/>
    <lineage>
        <taxon>Bacteria</taxon>
        <taxon>Bacillati</taxon>
        <taxon>Bacillota</taxon>
        <taxon>Bacilli</taxon>
        <taxon>Bacillales</taxon>
        <taxon>Paenibacillaceae</taxon>
        <taxon>Paenibacillus</taxon>
    </lineage>
</organism>
<name>A0ABW3V0S8_9BACL</name>
<gene>
    <name evidence="1" type="ORF">ACFQ4B_36280</name>
</gene>
<evidence type="ECO:0000313" key="2">
    <source>
        <dbReference type="Proteomes" id="UP001597180"/>
    </source>
</evidence>
<comment type="caution">
    <text evidence="1">The sequence shown here is derived from an EMBL/GenBank/DDBJ whole genome shotgun (WGS) entry which is preliminary data.</text>
</comment>
<dbReference type="EMBL" id="JBHTLU010000065">
    <property type="protein sequence ID" value="MFD1225550.1"/>
    <property type="molecule type" value="Genomic_DNA"/>
</dbReference>
<sequence length="120" mass="14102">MPRIEIEVRQVGSTIAWKEKYDCSVDPHEFAQSMIDRFNDTLRINENPRELVSVKVLDENMSEHVWRKLNSFTIVRGNRAYDKMRCERCGVTGKRHGLSPGVKRDSEYRAKKYEKCHGQD</sequence>